<name>A0AAN8JVR5_PATCE</name>
<keyword evidence="1" id="KW-0175">Coiled coil</keyword>
<gene>
    <name evidence="2" type="ORF">SNE40_011141</name>
</gene>
<feature type="coiled-coil region" evidence="1">
    <location>
        <begin position="19"/>
        <end position="57"/>
    </location>
</feature>
<reference evidence="2 3" key="1">
    <citation type="submission" date="2024-01" db="EMBL/GenBank/DDBJ databases">
        <title>The genome of the rayed Mediterranean limpet Patella caerulea (Linnaeus, 1758).</title>
        <authorList>
            <person name="Anh-Thu Weber A."/>
            <person name="Halstead-Nussloch G."/>
        </authorList>
    </citation>
    <scope>NUCLEOTIDE SEQUENCE [LARGE SCALE GENOMIC DNA]</scope>
    <source>
        <strain evidence="2">AATW-2023a</strain>
        <tissue evidence="2">Whole specimen</tissue>
    </source>
</reference>
<organism evidence="2 3">
    <name type="scientific">Patella caerulea</name>
    <name type="common">Rayed Mediterranean limpet</name>
    <dbReference type="NCBI Taxonomy" id="87958"/>
    <lineage>
        <taxon>Eukaryota</taxon>
        <taxon>Metazoa</taxon>
        <taxon>Spiralia</taxon>
        <taxon>Lophotrochozoa</taxon>
        <taxon>Mollusca</taxon>
        <taxon>Gastropoda</taxon>
        <taxon>Patellogastropoda</taxon>
        <taxon>Patelloidea</taxon>
        <taxon>Patellidae</taxon>
        <taxon>Patella</taxon>
    </lineage>
</organism>
<dbReference type="Proteomes" id="UP001347796">
    <property type="component" value="Unassembled WGS sequence"/>
</dbReference>
<dbReference type="EMBL" id="JAZGQO010000007">
    <property type="protein sequence ID" value="KAK6183715.1"/>
    <property type="molecule type" value="Genomic_DNA"/>
</dbReference>
<evidence type="ECO:0000256" key="1">
    <source>
        <dbReference type="SAM" id="Coils"/>
    </source>
</evidence>
<dbReference type="AlphaFoldDB" id="A0AAN8JVR5"/>
<evidence type="ECO:0000313" key="3">
    <source>
        <dbReference type="Proteomes" id="UP001347796"/>
    </source>
</evidence>
<accession>A0AAN8JVR5</accession>
<proteinExistence type="predicted"/>
<keyword evidence="3" id="KW-1185">Reference proteome</keyword>
<protein>
    <submittedName>
        <fullName evidence="2">Uncharacterized protein</fullName>
    </submittedName>
</protein>
<comment type="caution">
    <text evidence="2">The sequence shown here is derived from an EMBL/GenBank/DDBJ whole genome shotgun (WGS) entry which is preliminary data.</text>
</comment>
<evidence type="ECO:0000313" key="2">
    <source>
        <dbReference type="EMBL" id="KAK6183715.1"/>
    </source>
</evidence>
<sequence>MNLLQRKEEAIIRKLKSGINNTKEAKKNILAKREKLNENAKQRMDQVELNQEFKVKELREKSIKKAKHAKTVRLRKDINLDDLDPV</sequence>